<evidence type="ECO:0000313" key="3">
    <source>
        <dbReference type="EMBL" id="MFC5220529.1"/>
    </source>
</evidence>
<evidence type="ECO:0000256" key="2">
    <source>
        <dbReference type="SAM" id="SignalP"/>
    </source>
</evidence>
<keyword evidence="2" id="KW-0732">Signal</keyword>
<proteinExistence type="predicted"/>
<dbReference type="Proteomes" id="UP001596263">
    <property type="component" value="Unassembled WGS sequence"/>
</dbReference>
<organism evidence="3 4">
    <name type="scientific">Streptomyces coerulescens</name>
    <dbReference type="NCBI Taxonomy" id="29304"/>
    <lineage>
        <taxon>Bacteria</taxon>
        <taxon>Bacillati</taxon>
        <taxon>Actinomycetota</taxon>
        <taxon>Actinomycetes</taxon>
        <taxon>Kitasatosporales</taxon>
        <taxon>Streptomycetaceae</taxon>
        <taxon>Streptomyces</taxon>
    </lineage>
</organism>
<protein>
    <recommendedName>
        <fullName evidence="5">Secreted protein</fullName>
    </recommendedName>
</protein>
<feature type="chain" id="PRO_5046478175" description="Secreted protein" evidence="2">
    <location>
        <begin position="28"/>
        <end position="264"/>
    </location>
</feature>
<gene>
    <name evidence="3" type="ORF">ACFPQ9_42655</name>
</gene>
<dbReference type="RefSeq" id="WP_380865412.1">
    <property type="nucleotide sequence ID" value="NZ_JBHSKM010000050.1"/>
</dbReference>
<feature type="signal peptide" evidence="2">
    <location>
        <begin position="1"/>
        <end position="27"/>
    </location>
</feature>
<evidence type="ECO:0000313" key="4">
    <source>
        <dbReference type="Proteomes" id="UP001596263"/>
    </source>
</evidence>
<comment type="caution">
    <text evidence="3">The sequence shown here is derived from an EMBL/GenBank/DDBJ whole genome shotgun (WGS) entry which is preliminary data.</text>
</comment>
<accession>A0ABW0CXU6</accession>
<evidence type="ECO:0008006" key="5">
    <source>
        <dbReference type="Google" id="ProtNLM"/>
    </source>
</evidence>
<dbReference type="EMBL" id="JBHSKM010000050">
    <property type="protein sequence ID" value="MFC5220529.1"/>
    <property type="molecule type" value="Genomic_DNA"/>
</dbReference>
<evidence type="ECO:0000256" key="1">
    <source>
        <dbReference type="SAM" id="MobiDB-lite"/>
    </source>
</evidence>
<feature type="region of interest" description="Disordered" evidence="1">
    <location>
        <begin position="26"/>
        <end position="48"/>
    </location>
</feature>
<sequence length="264" mass="28728">MRKPATAAASILGALLLAVTTTGTAHAAPVSDDGTDRVPSDSADTRLTSVPKGATKECVDTAHRRALRAWACVGSDLYANGKVEHLAKGNKPQKPSLTVAPNADDDSWCEPVGLCSRLVNDYIRETKANIWYGYGSENVGTFDAVLRNNLNGRQPRLTTSLIHDEGPALYFPDVRTVCWEEESLWPDNECGTDVMGGAFLSTPGARWSSGEKRGAWLENSNEYYHELAASWVPTGRPPLSGTLFETPYFNCYGTSDDNCYFPDE</sequence>
<keyword evidence="4" id="KW-1185">Reference proteome</keyword>
<reference evidence="4" key="1">
    <citation type="journal article" date="2019" name="Int. J. Syst. Evol. Microbiol.">
        <title>The Global Catalogue of Microorganisms (GCM) 10K type strain sequencing project: providing services to taxonomists for standard genome sequencing and annotation.</title>
        <authorList>
            <consortium name="The Broad Institute Genomics Platform"/>
            <consortium name="The Broad Institute Genome Sequencing Center for Infectious Disease"/>
            <person name="Wu L."/>
            <person name="Ma J."/>
        </authorList>
    </citation>
    <scope>NUCLEOTIDE SEQUENCE [LARGE SCALE GENOMIC DNA]</scope>
    <source>
        <strain evidence="4">KCTC 42586</strain>
    </source>
</reference>
<name>A0ABW0CXU6_STRCD</name>